<evidence type="ECO:0000256" key="10">
    <source>
        <dbReference type="ARBA" id="ARBA00030587"/>
    </source>
</evidence>
<comment type="similarity">
    <text evidence="11">Belongs to the class-III pyridoxal-phosphate-dependent aminotransferase family. OAT subfamily.</text>
</comment>
<dbReference type="PIRSF" id="PIRSF000521">
    <property type="entry name" value="Transaminase_4ab_Lys_Orn"/>
    <property type="match status" value="1"/>
</dbReference>
<dbReference type="InterPro" id="IPR015422">
    <property type="entry name" value="PyrdxlP-dep_Trfase_small"/>
</dbReference>
<dbReference type="NCBIfam" id="NF003145">
    <property type="entry name" value="PRK04073.1"/>
    <property type="match status" value="1"/>
</dbReference>
<dbReference type="AlphaFoldDB" id="D5WQM2"/>
<evidence type="ECO:0000256" key="7">
    <source>
        <dbReference type="ARBA" id="ARBA00022650"/>
    </source>
</evidence>
<dbReference type="GO" id="GO:0042802">
    <property type="term" value="F:identical protein binding"/>
    <property type="evidence" value="ECO:0007669"/>
    <property type="project" value="TreeGrafter"/>
</dbReference>
<evidence type="ECO:0000256" key="9">
    <source>
        <dbReference type="ARBA" id="ARBA00022898"/>
    </source>
</evidence>
<evidence type="ECO:0000256" key="2">
    <source>
        <dbReference type="ARBA" id="ARBA00004998"/>
    </source>
</evidence>
<keyword evidence="7 11" id="KW-0641">Proline biosynthesis</keyword>
<dbReference type="PANTHER" id="PTHR11986">
    <property type="entry name" value="AMINOTRANSFERASE CLASS III"/>
    <property type="match status" value="1"/>
</dbReference>
<evidence type="ECO:0000256" key="6">
    <source>
        <dbReference type="ARBA" id="ARBA00022605"/>
    </source>
</evidence>
<keyword evidence="8 11" id="KW-0808">Transferase</keyword>
<dbReference type="eggNOG" id="COG4992">
    <property type="taxonomic scope" value="Bacteria"/>
</dbReference>
<gene>
    <name evidence="11" type="primary">rocD</name>
    <name evidence="12" type="ordered locus">Btus_1936</name>
</gene>
<evidence type="ECO:0000256" key="3">
    <source>
        <dbReference type="ARBA" id="ARBA00012924"/>
    </source>
</evidence>
<feature type="modified residue" description="N6-(pyridoxal phosphate)lysine" evidence="11">
    <location>
        <position position="256"/>
    </location>
</feature>
<dbReference type="InterPro" id="IPR034757">
    <property type="entry name" value="Ornith_aminotrans_bact"/>
</dbReference>
<dbReference type="GO" id="GO:0030170">
    <property type="term" value="F:pyridoxal phosphate binding"/>
    <property type="evidence" value="ECO:0007669"/>
    <property type="project" value="UniProtKB-UniRule"/>
</dbReference>
<dbReference type="EMBL" id="CP002017">
    <property type="protein sequence ID" value="ADG06631.1"/>
    <property type="molecule type" value="Genomic_DNA"/>
</dbReference>
<comment type="pathway">
    <text evidence="2 11">Amino-acid biosynthesis; L-proline biosynthesis; L-glutamate 5-semialdehyde from L-ornithine: step 1/1.</text>
</comment>
<evidence type="ECO:0000313" key="13">
    <source>
        <dbReference type="Proteomes" id="UP000002368"/>
    </source>
</evidence>
<keyword evidence="4 11" id="KW-0963">Cytoplasm</keyword>
<dbReference type="FunFam" id="3.40.640.10:FF:000011">
    <property type="entry name" value="Ornithine aminotransferase"/>
    <property type="match status" value="1"/>
</dbReference>
<dbReference type="InterPro" id="IPR005814">
    <property type="entry name" value="Aminotrans_3"/>
</dbReference>
<dbReference type="InterPro" id="IPR015424">
    <property type="entry name" value="PyrdxlP-dep_Trfase"/>
</dbReference>
<protein>
    <recommendedName>
        <fullName evidence="3 11">Ornithine aminotransferase</fullName>
        <shortName evidence="11">OAT</shortName>
        <ecNumber evidence="3 11">2.6.1.13</ecNumber>
    </recommendedName>
    <alternativeName>
        <fullName evidence="10 11">Ornithine--oxo-acid aminotransferase</fullName>
    </alternativeName>
</protein>
<reference evidence="12 13" key="1">
    <citation type="journal article" date="2011" name="Stand. Genomic Sci.">
        <title>Complete genome sequence of the thermophilic, hydrogen-oxidizing Bacillus tusciae type strain (T2) and reclassification in the new genus, Kyrpidia gen. nov. as Kyrpidia tusciae comb. nov. and emendation of the family Alicyclobacillaceae da Costa and Rainey, 2010.</title>
        <authorList>
            <person name="Klenk H.P."/>
            <person name="Lapidus A."/>
            <person name="Chertkov O."/>
            <person name="Copeland A."/>
            <person name="Del Rio T.G."/>
            <person name="Nolan M."/>
            <person name="Lucas S."/>
            <person name="Chen F."/>
            <person name="Tice H."/>
            <person name="Cheng J.F."/>
            <person name="Han C."/>
            <person name="Bruce D."/>
            <person name="Goodwin L."/>
            <person name="Pitluck S."/>
            <person name="Pati A."/>
            <person name="Ivanova N."/>
            <person name="Mavromatis K."/>
            <person name="Daum C."/>
            <person name="Chen A."/>
            <person name="Palaniappan K."/>
            <person name="Chang Y.J."/>
            <person name="Land M."/>
            <person name="Hauser L."/>
            <person name="Jeffries C.D."/>
            <person name="Detter J.C."/>
            <person name="Rohde M."/>
            <person name="Abt B."/>
            <person name="Pukall R."/>
            <person name="Goker M."/>
            <person name="Bristow J."/>
            <person name="Markowitz V."/>
            <person name="Hugenholtz P."/>
            <person name="Eisen J.A."/>
        </authorList>
    </citation>
    <scope>NUCLEOTIDE SEQUENCE [LARGE SCALE GENOMIC DNA]</scope>
    <source>
        <strain evidence="12 13">DSM 2912</strain>
    </source>
</reference>
<dbReference type="STRING" id="562970.Btus_1936"/>
<comment type="cofactor">
    <cofactor evidence="1 11">
        <name>pyridoxal 5'-phosphate</name>
        <dbReference type="ChEBI" id="CHEBI:597326"/>
    </cofactor>
</comment>
<comment type="subcellular location">
    <subcellularLocation>
        <location evidence="11">Cytoplasm</location>
    </subcellularLocation>
</comment>
<dbReference type="HAMAP" id="MF_01689">
    <property type="entry name" value="Ornith_aminotrans_3"/>
    <property type="match status" value="1"/>
</dbReference>
<dbReference type="InterPro" id="IPR050103">
    <property type="entry name" value="Class-III_PLP-dep_AT"/>
</dbReference>
<comment type="function">
    <text evidence="11">Catalyzes the interconversion of ornithine to glutamate semialdehyde.</text>
</comment>
<organism evidence="12 13">
    <name type="scientific">Kyrpidia tusciae (strain DSM 2912 / NBRC 15312 / T2)</name>
    <name type="common">Bacillus tusciae</name>
    <dbReference type="NCBI Taxonomy" id="562970"/>
    <lineage>
        <taxon>Bacteria</taxon>
        <taxon>Bacillati</taxon>
        <taxon>Bacillota</taxon>
        <taxon>Bacilli</taxon>
        <taxon>Bacillales</taxon>
        <taxon>Alicyclobacillaceae</taxon>
        <taxon>Kyrpidia</taxon>
    </lineage>
</organism>
<dbReference type="PANTHER" id="PTHR11986:SF18">
    <property type="entry name" value="ORNITHINE AMINOTRANSFERASE, MITOCHONDRIAL"/>
    <property type="match status" value="1"/>
</dbReference>
<name>D5WQM2_KYRT2</name>
<keyword evidence="9 11" id="KW-0663">Pyridoxal phosphate</keyword>
<dbReference type="SUPFAM" id="SSF53383">
    <property type="entry name" value="PLP-dependent transferases"/>
    <property type="match status" value="1"/>
</dbReference>
<dbReference type="EC" id="2.6.1.13" evidence="3 11"/>
<comment type="catalytic activity">
    <reaction evidence="11">
        <text>a 2-oxocarboxylate + L-ornithine = L-glutamate 5-semialdehyde + an L-alpha-amino acid</text>
        <dbReference type="Rhea" id="RHEA:13877"/>
        <dbReference type="ChEBI" id="CHEBI:35179"/>
        <dbReference type="ChEBI" id="CHEBI:46911"/>
        <dbReference type="ChEBI" id="CHEBI:58066"/>
        <dbReference type="ChEBI" id="CHEBI:59869"/>
        <dbReference type="EC" id="2.6.1.13"/>
    </reaction>
</comment>
<dbReference type="UniPathway" id="UPA00098">
    <property type="reaction ID" value="UER00358"/>
</dbReference>
<dbReference type="GO" id="GO:0004587">
    <property type="term" value="F:ornithine aminotransferase activity"/>
    <property type="evidence" value="ECO:0007669"/>
    <property type="project" value="UniProtKB-UniRule"/>
</dbReference>
<dbReference type="Gene3D" id="3.40.640.10">
    <property type="entry name" value="Type I PLP-dependent aspartate aminotransferase-like (Major domain)"/>
    <property type="match status" value="1"/>
</dbReference>
<dbReference type="Gene3D" id="3.90.1150.10">
    <property type="entry name" value="Aspartate Aminotransferase, domain 1"/>
    <property type="match status" value="1"/>
</dbReference>
<evidence type="ECO:0000256" key="11">
    <source>
        <dbReference type="HAMAP-Rule" id="MF_01689"/>
    </source>
</evidence>
<dbReference type="NCBIfam" id="TIGR01885">
    <property type="entry name" value="Orn_aminotrans"/>
    <property type="match status" value="1"/>
</dbReference>
<dbReference type="GO" id="GO:0005737">
    <property type="term" value="C:cytoplasm"/>
    <property type="evidence" value="ECO:0007669"/>
    <property type="project" value="UniProtKB-SubCell"/>
</dbReference>
<accession>D5WQM2</accession>
<keyword evidence="5 11" id="KW-0032">Aminotransferase</keyword>
<keyword evidence="13" id="KW-1185">Reference proteome</keyword>
<evidence type="ECO:0000256" key="5">
    <source>
        <dbReference type="ARBA" id="ARBA00022576"/>
    </source>
</evidence>
<dbReference type="KEGG" id="bts:Btus_1936"/>
<keyword evidence="6 11" id="KW-0028">Amino-acid biosynthesis</keyword>
<evidence type="ECO:0000256" key="8">
    <source>
        <dbReference type="ARBA" id="ARBA00022679"/>
    </source>
</evidence>
<sequence>MGSLATSMIEREDRYGARNYDPLPVVLTKGEGVWVEDVEGRRYLDMLSAYSALNQGHRHPRIIQALKAQADRITLTSRAFYNDKLGFFYERLAQLTHKDTILPMNTGTEAVETAIKAMRRWAYRVRGVPEDQAEIIVATGNFHGRTTTVISFSSEPEYREGFGPLTPGFRVVPYGDIEALRRAAGPHTAGVLLEPIQGEAGIVLPPDGYLREVRRICTENGIVFAADEIQTGLGRTGQWFACDWENVTPDLYILGKALGGGVYPVSAVAANRDILGVFEPGSHGSTFGGNPLAAAVAVTALQVIEDEKLVDRSRELGAYFLVRLRTLRHPAIREVRGRGLFIGLELTSPARPYCEKLKNRGLLCKETHETTIRFAPPLVIQKEELDWAFEQIAEVFRPEAG</sequence>
<dbReference type="InterPro" id="IPR010164">
    <property type="entry name" value="Orn_aminotrans"/>
</dbReference>
<dbReference type="HOGENOM" id="CLU_016922_10_3_9"/>
<dbReference type="CDD" id="cd00610">
    <property type="entry name" value="OAT_like"/>
    <property type="match status" value="1"/>
</dbReference>
<evidence type="ECO:0000256" key="4">
    <source>
        <dbReference type="ARBA" id="ARBA00022490"/>
    </source>
</evidence>
<dbReference type="InterPro" id="IPR015421">
    <property type="entry name" value="PyrdxlP-dep_Trfase_major"/>
</dbReference>
<evidence type="ECO:0000313" key="12">
    <source>
        <dbReference type="EMBL" id="ADG06631.1"/>
    </source>
</evidence>
<dbReference type="Pfam" id="PF00202">
    <property type="entry name" value="Aminotran_3"/>
    <property type="match status" value="1"/>
</dbReference>
<dbReference type="GO" id="GO:0055129">
    <property type="term" value="P:L-proline biosynthetic process"/>
    <property type="evidence" value="ECO:0007669"/>
    <property type="project" value="UniProtKB-UniRule"/>
</dbReference>
<dbReference type="PROSITE" id="PS00600">
    <property type="entry name" value="AA_TRANSFER_CLASS_3"/>
    <property type="match status" value="1"/>
</dbReference>
<dbReference type="Proteomes" id="UP000002368">
    <property type="component" value="Chromosome"/>
</dbReference>
<evidence type="ECO:0000256" key="1">
    <source>
        <dbReference type="ARBA" id="ARBA00001933"/>
    </source>
</evidence>
<dbReference type="InterPro" id="IPR049704">
    <property type="entry name" value="Aminotrans_3_PPA_site"/>
</dbReference>
<proteinExistence type="inferred from homology"/>